<keyword evidence="4" id="KW-1185">Reference proteome</keyword>
<evidence type="ECO:0000313" key="4">
    <source>
        <dbReference type="Proteomes" id="UP000198575"/>
    </source>
</evidence>
<reference evidence="3 4" key="1">
    <citation type="submission" date="2016-10" db="EMBL/GenBank/DDBJ databases">
        <authorList>
            <person name="de Groot N.N."/>
        </authorList>
    </citation>
    <scope>NUCLEOTIDE SEQUENCE [LARGE SCALE GENOMIC DNA]</scope>
    <source>
        <strain evidence="3 4">CGMCC 1.7659</strain>
    </source>
</reference>
<feature type="transmembrane region" description="Helical" evidence="1">
    <location>
        <begin position="204"/>
        <end position="224"/>
    </location>
</feature>
<keyword evidence="3" id="KW-0645">Protease</keyword>
<dbReference type="GO" id="GO:0080120">
    <property type="term" value="P:CAAX-box protein maturation"/>
    <property type="evidence" value="ECO:0007669"/>
    <property type="project" value="UniProtKB-ARBA"/>
</dbReference>
<feature type="transmembrane region" description="Helical" evidence="1">
    <location>
        <begin position="134"/>
        <end position="154"/>
    </location>
</feature>
<keyword evidence="1" id="KW-0812">Transmembrane</keyword>
<dbReference type="InterPro" id="IPR042150">
    <property type="entry name" value="MmRce1-like"/>
</dbReference>
<dbReference type="PANTHER" id="PTHR35797">
    <property type="entry name" value="PROTEASE-RELATED"/>
    <property type="match status" value="1"/>
</dbReference>
<dbReference type="GO" id="GO:0004175">
    <property type="term" value="F:endopeptidase activity"/>
    <property type="evidence" value="ECO:0007669"/>
    <property type="project" value="UniProtKB-ARBA"/>
</dbReference>
<keyword evidence="3" id="KW-0378">Hydrolase</keyword>
<dbReference type="Proteomes" id="UP000198575">
    <property type="component" value="Unassembled WGS sequence"/>
</dbReference>
<accession>A0A1I4Y5Q1</accession>
<evidence type="ECO:0000259" key="2">
    <source>
        <dbReference type="Pfam" id="PF02517"/>
    </source>
</evidence>
<sequence length="301" mass="32059">MYAIKDGIVRIDSTQGRQRIGLGGFLVLTFALSWLGAAPMVLASWLDADSPVAWQTLLHALTPLQPLMFFGALISTLLATGLNHGRRGLRELLGGLVRWRVGMGWYLGVLALPGLICIAAAYGGPVVDGSLPAFSLQGSALLAVAQIFGVYLLLNSEELAWRGYALPQLQARLRPLQANLSLALIWGAFHSPYFMMKGGHPGGYGVLTFALMILAIGLVMGMAFNATRGSILVCHLLHQSLNAWGEGLRLFPTMNHGSPWPFRLMVGGIACAGIAAAIWLWRRHGGRPVAADGLAGAPAST</sequence>
<feature type="domain" description="CAAX prenyl protease 2/Lysostaphin resistance protein A-like" evidence="2">
    <location>
        <begin position="155"/>
        <end position="243"/>
    </location>
</feature>
<feature type="transmembrane region" description="Helical" evidence="1">
    <location>
        <begin position="63"/>
        <end position="82"/>
    </location>
</feature>
<protein>
    <submittedName>
        <fullName evidence="3">CAAX protease self-immunity</fullName>
    </submittedName>
</protein>
<feature type="transmembrane region" description="Helical" evidence="1">
    <location>
        <begin position="260"/>
        <end position="281"/>
    </location>
</feature>
<organism evidence="3 4">
    <name type="scientific">Dokdonella immobilis</name>
    <dbReference type="NCBI Taxonomy" id="578942"/>
    <lineage>
        <taxon>Bacteria</taxon>
        <taxon>Pseudomonadati</taxon>
        <taxon>Pseudomonadota</taxon>
        <taxon>Gammaproteobacteria</taxon>
        <taxon>Lysobacterales</taxon>
        <taxon>Rhodanobacteraceae</taxon>
        <taxon>Dokdonella</taxon>
    </lineage>
</organism>
<dbReference type="InterPro" id="IPR003675">
    <property type="entry name" value="Rce1/LyrA-like_dom"/>
</dbReference>
<keyword evidence="1" id="KW-1133">Transmembrane helix</keyword>
<evidence type="ECO:0000313" key="3">
    <source>
        <dbReference type="EMBL" id="SFN33366.1"/>
    </source>
</evidence>
<dbReference type="STRING" id="578942.SAMN05216289_11524"/>
<dbReference type="GO" id="GO:0006508">
    <property type="term" value="P:proteolysis"/>
    <property type="evidence" value="ECO:0007669"/>
    <property type="project" value="UniProtKB-KW"/>
</dbReference>
<feature type="transmembrane region" description="Helical" evidence="1">
    <location>
        <begin position="20"/>
        <end position="43"/>
    </location>
</feature>
<gene>
    <name evidence="3" type="ORF">SAMN05216289_11524</name>
</gene>
<evidence type="ECO:0000256" key="1">
    <source>
        <dbReference type="SAM" id="Phobius"/>
    </source>
</evidence>
<dbReference type="EMBL" id="FOVF01000015">
    <property type="protein sequence ID" value="SFN33366.1"/>
    <property type="molecule type" value="Genomic_DNA"/>
</dbReference>
<dbReference type="AlphaFoldDB" id="A0A1I4Y5Q1"/>
<name>A0A1I4Y5Q1_9GAMM</name>
<dbReference type="PANTHER" id="PTHR35797:SF1">
    <property type="entry name" value="PROTEASE"/>
    <property type="match status" value="1"/>
</dbReference>
<dbReference type="RefSeq" id="WP_175498041.1">
    <property type="nucleotide sequence ID" value="NZ_FOVF01000015.1"/>
</dbReference>
<keyword evidence="1" id="KW-0472">Membrane</keyword>
<feature type="transmembrane region" description="Helical" evidence="1">
    <location>
        <begin position="103"/>
        <end position="122"/>
    </location>
</feature>
<proteinExistence type="predicted"/>
<dbReference type="Pfam" id="PF02517">
    <property type="entry name" value="Rce1-like"/>
    <property type="match status" value="1"/>
</dbReference>